<evidence type="ECO:0000313" key="4">
    <source>
        <dbReference type="WBParaSite" id="SSLN_0001833301-mRNA-1"/>
    </source>
</evidence>
<dbReference type="EMBL" id="UYSU01042901">
    <property type="protein sequence ID" value="VDM04050.1"/>
    <property type="molecule type" value="Genomic_DNA"/>
</dbReference>
<organism evidence="4">
    <name type="scientific">Schistocephalus solidus</name>
    <name type="common">Tapeworm</name>
    <dbReference type="NCBI Taxonomy" id="70667"/>
    <lineage>
        <taxon>Eukaryota</taxon>
        <taxon>Metazoa</taxon>
        <taxon>Spiralia</taxon>
        <taxon>Lophotrochozoa</taxon>
        <taxon>Platyhelminthes</taxon>
        <taxon>Cestoda</taxon>
        <taxon>Eucestoda</taxon>
        <taxon>Diphyllobothriidea</taxon>
        <taxon>Diphyllobothriidae</taxon>
        <taxon>Schistocephalus</taxon>
    </lineage>
</organism>
<accession>A0A183TMG4</accession>
<reference evidence="4" key="1">
    <citation type="submission" date="2016-06" db="UniProtKB">
        <authorList>
            <consortium name="WormBaseParasite"/>
        </authorList>
    </citation>
    <scope>IDENTIFICATION</scope>
</reference>
<reference evidence="2 3" key="2">
    <citation type="submission" date="2018-11" db="EMBL/GenBank/DDBJ databases">
        <authorList>
            <consortium name="Pathogen Informatics"/>
        </authorList>
    </citation>
    <scope>NUCLEOTIDE SEQUENCE [LARGE SCALE GENOMIC DNA]</scope>
    <source>
        <strain evidence="2 3">NST_G2</strain>
    </source>
</reference>
<gene>
    <name evidence="2" type="ORF">SSLN_LOCUS17664</name>
</gene>
<dbReference type="Proteomes" id="UP000275846">
    <property type="component" value="Unassembled WGS sequence"/>
</dbReference>
<proteinExistence type="predicted"/>
<protein>
    <submittedName>
        <fullName evidence="4">GIY-YIG domain-containing protein</fullName>
    </submittedName>
</protein>
<keyword evidence="3" id="KW-1185">Reference proteome</keyword>
<evidence type="ECO:0000256" key="1">
    <source>
        <dbReference type="SAM" id="MobiDB-lite"/>
    </source>
</evidence>
<name>A0A183TMG4_SCHSO</name>
<dbReference type="AlphaFoldDB" id="A0A183TMG4"/>
<feature type="region of interest" description="Disordered" evidence="1">
    <location>
        <begin position="198"/>
        <end position="237"/>
    </location>
</feature>
<feature type="compositionally biased region" description="Basic residues" evidence="1">
    <location>
        <begin position="202"/>
        <end position="217"/>
    </location>
</feature>
<dbReference type="WBParaSite" id="SSLN_0001833301-mRNA-1">
    <property type="protein sequence ID" value="SSLN_0001833301-mRNA-1"/>
    <property type="gene ID" value="SSLN_0001833301"/>
</dbReference>
<dbReference type="STRING" id="70667.A0A183TMG4"/>
<evidence type="ECO:0000313" key="3">
    <source>
        <dbReference type="Proteomes" id="UP000275846"/>
    </source>
</evidence>
<dbReference type="OrthoDB" id="6248590at2759"/>
<sequence length="237" mass="27404">MNSPLYETMRENGFPEKFINKYMEERPPKSDVLMAEVLFLTLTFGGDPASERLYRQLNAAIARTYPAAKIRLVFSSTLLLHLEGKDRLPFQTSSMYIYAFNCSCGAGYIARTARRLSKRMREHHPAWLNQGMVKFISSAIVAHLVDISHRVDVNQSFRVIYKVPTKHSKFLRQWILAKTEAVAIRLTNPTLYSQKRVCSSPKARRRPRHACSHLKQQRSRDLANCRTPHTPLLRDRT</sequence>
<evidence type="ECO:0000313" key="2">
    <source>
        <dbReference type="EMBL" id="VDM04050.1"/>
    </source>
</evidence>